<dbReference type="Gene3D" id="1.20.1250.20">
    <property type="entry name" value="MFS general substrate transporter like domains"/>
    <property type="match status" value="1"/>
</dbReference>
<evidence type="ECO:0000313" key="5">
    <source>
        <dbReference type="EMBL" id="KAK5864126.1"/>
    </source>
</evidence>
<accession>A0AAN7XNL0</accession>
<dbReference type="EMBL" id="JAUZQC010000011">
    <property type="protein sequence ID" value="KAK5864126.1"/>
    <property type="molecule type" value="Genomic_DNA"/>
</dbReference>
<dbReference type="AlphaFoldDB" id="A0AAN7XNL0"/>
<dbReference type="PANTHER" id="PTHR11328:SF44">
    <property type="entry name" value="SODIUM-DEPENDENT LYSOPHOSPHATIDYLCHOLINE SYMPORTER 1-B"/>
    <property type="match status" value="1"/>
</dbReference>
<dbReference type="GO" id="GO:0008643">
    <property type="term" value="P:carbohydrate transport"/>
    <property type="evidence" value="ECO:0007669"/>
    <property type="project" value="InterPro"/>
</dbReference>
<dbReference type="GO" id="GO:0015293">
    <property type="term" value="F:symporter activity"/>
    <property type="evidence" value="ECO:0007669"/>
    <property type="project" value="InterPro"/>
</dbReference>
<keyword evidence="6" id="KW-1185">Reference proteome</keyword>
<gene>
    <name evidence="5" type="ORF">PBY51_001090</name>
</gene>
<feature type="transmembrane region" description="Helical" evidence="4">
    <location>
        <begin position="380"/>
        <end position="402"/>
    </location>
</feature>
<dbReference type="Proteomes" id="UP001346869">
    <property type="component" value="Unassembled WGS sequence"/>
</dbReference>
<feature type="transmembrane region" description="Helical" evidence="4">
    <location>
        <begin position="113"/>
        <end position="134"/>
    </location>
</feature>
<keyword evidence="4" id="KW-1133">Transmembrane helix</keyword>
<evidence type="ECO:0000256" key="4">
    <source>
        <dbReference type="SAM" id="Phobius"/>
    </source>
</evidence>
<feature type="transmembrane region" description="Helical" evidence="4">
    <location>
        <begin position="140"/>
        <end position="160"/>
    </location>
</feature>
<dbReference type="PANTHER" id="PTHR11328">
    <property type="entry name" value="MAJOR FACILITATOR SUPERFAMILY DOMAIN-CONTAINING PROTEIN"/>
    <property type="match status" value="1"/>
</dbReference>
<keyword evidence="4" id="KW-0812">Transmembrane</keyword>
<evidence type="ECO:0000256" key="1">
    <source>
        <dbReference type="ARBA" id="ARBA00004141"/>
    </source>
</evidence>
<evidence type="ECO:0000256" key="2">
    <source>
        <dbReference type="ARBA" id="ARBA00008335"/>
    </source>
</evidence>
<feature type="transmembrane region" description="Helical" evidence="4">
    <location>
        <begin position="293"/>
        <end position="315"/>
    </location>
</feature>
<evidence type="ECO:0000256" key="3">
    <source>
        <dbReference type="SAM" id="MobiDB-lite"/>
    </source>
</evidence>
<evidence type="ECO:0000313" key="6">
    <source>
        <dbReference type="Proteomes" id="UP001346869"/>
    </source>
</evidence>
<comment type="caution">
    <text evidence="5">The sequence shown here is derived from an EMBL/GenBank/DDBJ whole genome shotgun (WGS) entry which is preliminary data.</text>
</comment>
<feature type="transmembrane region" description="Helical" evidence="4">
    <location>
        <begin position="354"/>
        <end position="373"/>
    </location>
</feature>
<dbReference type="Pfam" id="PF13347">
    <property type="entry name" value="MFS_2"/>
    <property type="match status" value="1"/>
</dbReference>
<comment type="similarity">
    <text evidence="2">Belongs to the major facilitator superfamily.</text>
</comment>
<dbReference type="SUPFAM" id="SSF103473">
    <property type="entry name" value="MFS general substrate transporter"/>
    <property type="match status" value="1"/>
</dbReference>
<protein>
    <submittedName>
        <fullName evidence="5">Uncharacterized protein</fullName>
    </submittedName>
</protein>
<dbReference type="InterPro" id="IPR036259">
    <property type="entry name" value="MFS_trans_sf"/>
</dbReference>
<keyword evidence="4" id="KW-0472">Membrane</keyword>
<sequence>MSGFKKFTDHLQALKSRVLKENADRDSCSEDPQRGPGGIPLVRKVCYAVGGVPYQITTAAISVSLQIFLLDVVEMEVSSVSVVLFASRAWDAVTDPLVGYLVSRSRWTPIGRLSPWLLLSTPFSILSYLLLWFVPQGSTALTLIWSLTTTCLFETLMSCYHVPYVSLNMFLGGGNRDRDSATAYRMSVEVLAMLLASVIQGQVVSVYNAEKQEACQHLDPETTSASPQAALLQETRKAFLTSALVMGSVFFLCSVVLFFGVKEQRALVSEDRQRPSCVSSLKKMIRHAPYQRLLLGSVFSVLAFQMSLGNFALFCSHAAGQGGHFQLLLLVLLASASVAVPLWQTVLLKIGKKATVFLGLSLFIPPVVIVACVPSNLPVFLMMCVLMGFSMATIFLLPWSMLPDVVDDFAVKNPSCRDLEPLFFSCYAFCSKLAGGLSVGISTLILQFVGYRAGACHHGEGGGDGSDRDVLPGARRSAADRDVLLLLSQNSAQRKGEAKRSRNIPGNNPRTSSSSSHVKPKISWV</sequence>
<feature type="region of interest" description="Disordered" evidence="3">
    <location>
        <begin position="488"/>
        <end position="525"/>
    </location>
</feature>
<proteinExistence type="inferred from homology"/>
<feature type="transmembrane region" description="Helical" evidence="4">
    <location>
        <begin position="327"/>
        <end position="348"/>
    </location>
</feature>
<feature type="transmembrane region" description="Helical" evidence="4">
    <location>
        <begin position="238"/>
        <end position="261"/>
    </location>
</feature>
<reference evidence="5 6" key="1">
    <citation type="journal article" date="2023" name="Genes (Basel)">
        <title>Chromosome-Level Genome Assembly and Circadian Gene Repertoire of the Patagonia Blennie Eleginops maclovinus-The Closest Ancestral Proxy of Antarctic Cryonotothenioids.</title>
        <authorList>
            <person name="Cheng C.C."/>
            <person name="Rivera-Colon A.G."/>
            <person name="Minhas B.F."/>
            <person name="Wilson L."/>
            <person name="Rayamajhi N."/>
            <person name="Vargas-Chacoff L."/>
            <person name="Catchen J.M."/>
        </authorList>
    </citation>
    <scope>NUCLEOTIDE SEQUENCE [LARGE SCALE GENOMIC DNA]</scope>
    <source>
        <strain evidence="5">JMC-PN-2008</strain>
    </source>
</reference>
<name>A0AAN7XNL0_ELEMC</name>
<dbReference type="GO" id="GO:0005886">
    <property type="term" value="C:plasma membrane"/>
    <property type="evidence" value="ECO:0007669"/>
    <property type="project" value="TreeGrafter"/>
</dbReference>
<dbReference type="InterPro" id="IPR039672">
    <property type="entry name" value="MFS_2"/>
</dbReference>
<reference evidence="5 6" key="2">
    <citation type="journal article" date="2023" name="Mol. Biol. Evol.">
        <title>Genomics of Secondarily Temperate Adaptation in the Only Non-Antarctic Icefish.</title>
        <authorList>
            <person name="Rivera-Colon A.G."/>
            <person name="Rayamajhi N."/>
            <person name="Minhas B.F."/>
            <person name="Madrigal G."/>
            <person name="Bilyk K.T."/>
            <person name="Yoon V."/>
            <person name="Hune M."/>
            <person name="Gregory S."/>
            <person name="Cheng C.H.C."/>
            <person name="Catchen J.M."/>
        </authorList>
    </citation>
    <scope>NUCLEOTIDE SEQUENCE [LARGE SCALE GENOMIC DNA]</scope>
    <source>
        <strain evidence="5">JMC-PN-2008</strain>
    </source>
</reference>
<organism evidence="5 6">
    <name type="scientific">Eleginops maclovinus</name>
    <name type="common">Patagonian blennie</name>
    <name type="synonym">Eleginus maclovinus</name>
    <dbReference type="NCBI Taxonomy" id="56733"/>
    <lineage>
        <taxon>Eukaryota</taxon>
        <taxon>Metazoa</taxon>
        <taxon>Chordata</taxon>
        <taxon>Craniata</taxon>
        <taxon>Vertebrata</taxon>
        <taxon>Euteleostomi</taxon>
        <taxon>Actinopterygii</taxon>
        <taxon>Neopterygii</taxon>
        <taxon>Teleostei</taxon>
        <taxon>Neoteleostei</taxon>
        <taxon>Acanthomorphata</taxon>
        <taxon>Eupercaria</taxon>
        <taxon>Perciformes</taxon>
        <taxon>Notothenioidei</taxon>
        <taxon>Eleginopidae</taxon>
        <taxon>Eleginops</taxon>
    </lineage>
</organism>
<comment type="subcellular location">
    <subcellularLocation>
        <location evidence="1">Membrane</location>
        <topology evidence="1">Multi-pass membrane protein</topology>
    </subcellularLocation>
</comment>